<accession>A0AA38HH98</accession>
<dbReference type="SUPFAM" id="SSF48371">
    <property type="entry name" value="ARM repeat"/>
    <property type="match status" value="1"/>
</dbReference>
<protein>
    <recommendedName>
        <fullName evidence="1">GBF1-like tetratricopeptide repeats domain-containing protein</fullName>
    </recommendedName>
</protein>
<evidence type="ECO:0000259" key="1">
    <source>
        <dbReference type="Pfam" id="PF23325"/>
    </source>
</evidence>
<dbReference type="AlphaFoldDB" id="A0AA38HH98"/>
<dbReference type="Proteomes" id="UP001168821">
    <property type="component" value="Unassembled WGS sequence"/>
</dbReference>
<evidence type="ECO:0000313" key="2">
    <source>
        <dbReference type="EMBL" id="KAJ3615785.1"/>
    </source>
</evidence>
<dbReference type="EMBL" id="JALNTZ010003895">
    <property type="protein sequence ID" value="KAJ3615785.1"/>
    <property type="molecule type" value="Genomic_DNA"/>
</dbReference>
<evidence type="ECO:0000313" key="3">
    <source>
        <dbReference type="Proteomes" id="UP001168821"/>
    </source>
</evidence>
<dbReference type="Pfam" id="PF23325">
    <property type="entry name" value="TPR_28"/>
    <property type="match status" value="1"/>
</dbReference>
<dbReference type="InterPro" id="IPR016024">
    <property type="entry name" value="ARM-type_fold"/>
</dbReference>
<sequence>MTRYSDRSIRMNALSLIQRALLLPSCRKMTKEQWRQCFYEILFPVLEALLSSDMDEVDPEAIDESRFQAANLLCKTCLTHIQELLLLEDFFSLWKTVLEYLEQCSSENNSLYLRESVLESLKNMLFVLVDNGFLQSGSPEGETELTKQTLSEVTWAKVNGFMPQLREELLMQALLPAKGLQQVISVTAASLQVGKCLAPEAGVHQESHEEKLEVTAFPEGSNLVPKECL</sequence>
<organism evidence="2 3">
    <name type="scientific">Zophobas morio</name>
    <dbReference type="NCBI Taxonomy" id="2755281"/>
    <lineage>
        <taxon>Eukaryota</taxon>
        <taxon>Metazoa</taxon>
        <taxon>Ecdysozoa</taxon>
        <taxon>Arthropoda</taxon>
        <taxon>Hexapoda</taxon>
        <taxon>Insecta</taxon>
        <taxon>Pterygota</taxon>
        <taxon>Neoptera</taxon>
        <taxon>Endopterygota</taxon>
        <taxon>Coleoptera</taxon>
        <taxon>Polyphaga</taxon>
        <taxon>Cucujiformia</taxon>
        <taxon>Tenebrionidae</taxon>
        <taxon>Zophobas</taxon>
    </lineage>
</organism>
<gene>
    <name evidence="2" type="ORF">Zmor_012304</name>
</gene>
<keyword evidence="3" id="KW-1185">Reference proteome</keyword>
<dbReference type="InterPro" id="IPR056604">
    <property type="entry name" value="GBF1-like_TPR"/>
</dbReference>
<reference evidence="2" key="1">
    <citation type="journal article" date="2023" name="G3 (Bethesda)">
        <title>Whole genome assemblies of Zophobas morio and Tenebrio molitor.</title>
        <authorList>
            <person name="Kaur S."/>
            <person name="Stinson S.A."/>
            <person name="diCenzo G.C."/>
        </authorList>
    </citation>
    <scope>NUCLEOTIDE SEQUENCE</scope>
    <source>
        <strain evidence="2">QUZm001</strain>
    </source>
</reference>
<comment type="caution">
    <text evidence="2">The sequence shown here is derived from an EMBL/GenBank/DDBJ whole genome shotgun (WGS) entry which is preliminary data.</text>
</comment>
<feature type="domain" description="GBF1-like tetratricopeptide repeats" evidence="1">
    <location>
        <begin position="7"/>
        <end position="171"/>
    </location>
</feature>
<proteinExistence type="predicted"/>
<name>A0AA38HH98_9CUCU</name>